<dbReference type="Proteomes" id="UP000232453">
    <property type="component" value="Unassembled WGS sequence"/>
</dbReference>
<gene>
    <name evidence="1" type="ORF">ATL51_0164</name>
</gene>
<evidence type="ECO:0000313" key="2">
    <source>
        <dbReference type="Proteomes" id="UP000232453"/>
    </source>
</evidence>
<sequence>MAGGDVAERTVEDYLDAVASRLVGPRATRAAILDELRDGLQDAIETRVRCGAHRGVAVGAAVAEFGAPEVIARGFAGELAGSRARRTVAAYLGTGPLVGLLWPA</sequence>
<dbReference type="Pfam" id="PF22564">
    <property type="entry name" value="HAAS"/>
    <property type="match status" value="1"/>
</dbReference>
<dbReference type="EMBL" id="PHUJ01000002">
    <property type="protein sequence ID" value="PKB41202.1"/>
    <property type="molecule type" value="Genomic_DNA"/>
</dbReference>
<accession>A0AA44UUY0</accession>
<evidence type="ECO:0000313" key="1">
    <source>
        <dbReference type="EMBL" id="PKB41202.1"/>
    </source>
</evidence>
<organism evidence="1 2">
    <name type="scientific">Pseudonocardia alni</name>
    <name type="common">Amycolata alni</name>
    <dbReference type="NCBI Taxonomy" id="33907"/>
    <lineage>
        <taxon>Bacteria</taxon>
        <taxon>Bacillati</taxon>
        <taxon>Actinomycetota</taxon>
        <taxon>Actinomycetes</taxon>
        <taxon>Pseudonocardiales</taxon>
        <taxon>Pseudonocardiaceae</taxon>
        <taxon>Pseudonocardia</taxon>
    </lineage>
</organism>
<protein>
    <submittedName>
        <fullName evidence="1">Uncharacterized protein</fullName>
    </submittedName>
</protein>
<name>A0AA44UUY0_PSEA5</name>
<comment type="caution">
    <text evidence="1">The sequence shown here is derived from an EMBL/GenBank/DDBJ whole genome shotgun (WGS) entry which is preliminary data.</text>
</comment>
<dbReference type="NCBIfam" id="NF038403">
    <property type="entry name" value="perm_prefix_1"/>
    <property type="match status" value="1"/>
</dbReference>
<dbReference type="InterPro" id="IPR047928">
    <property type="entry name" value="Perm_prefix_1"/>
</dbReference>
<reference evidence="1 2" key="1">
    <citation type="submission" date="2017-11" db="EMBL/GenBank/DDBJ databases">
        <title>Sequencing the genomes of 1000 actinobacteria strains.</title>
        <authorList>
            <person name="Klenk H.-P."/>
        </authorList>
    </citation>
    <scope>NUCLEOTIDE SEQUENCE [LARGE SCALE GENOMIC DNA]</scope>
    <source>
        <strain evidence="1 2">DSM 44104</strain>
    </source>
</reference>
<dbReference type="AlphaFoldDB" id="A0AA44UUY0"/>
<dbReference type="RefSeq" id="WP_100877270.1">
    <property type="nucleotide sequence ID" value="NZ_JBEPFP010000014.1"/>
</dbReference>
<proteinExistence type="predicted"/>